<reference evidence="1" key="1">
    <citation type="journal article" date="2014" name="Front. Microbiol.">
        <title>High frequency of phylogenetically diverse reductive dehalogenase-homologous genes in deep subseafloor sedimentary metagenomes.</title>
        <authorList>
            <person name="Kawai M."/>
            <person name="Futagami T."/>
            <person name="Toyoda A."/>
            <person name="Takaki Y."/>
            <person name="Nishi S."/>
            <person name="Hori S."/>
            <person name="Arai W."/>
            <person name="Tsubouchi T."/>
            <person name="Morono Y."/>
            <person name="Uchiyama I."/>
            <person name="Ito T."/>
            <person name="Fujiyama A."/>
            <person name="Inagaki F."/>
            <person name="Takami H."/>
        </authorList>
    </citation>
    <scope>NUCLEOTIDE SEQUENCE</scope>
    <source>
        <strain evidence="1">Expedition CK06-06</strain>
    </source>
</reference>
<proteinExistence type="predicted"/>
<comment type="caution">
    <text evidence="1">The sequence shown here is derived from an EMBL/GenBank/DDBJ whole genome shotgun (WGS) entry which is preliminary data.</text>
</comment>
<dbReference type="AlphaFoldDB" id="X0WSV1"/>
<dbReference type="EMBL" id="BARS01032175">
    <property type="protein sequence ID" value="GAG26287.1"/>
    <property type="molecule type" value="Genomic_DNA"/>
</dbReference>
<accession>X0WSV1</accession>
<protein>
    <submittedName>
        <fullName evidence="1">Uncharacterized protein</fullName>
    </submittedName>
</protein>
<evidence type="ECO:0000313" key="1">
    <source>
        <dbReference type="EMBL" id="GAG26287.1"/>
    </source>
</evidence>
<name>X0WSV1_9ZZZZ</name>
<sequence>MGDVPGTMYGTPRTFGTRAPVELHTQNMMPFQPTAANYGFAQHQLYVNRDPDLREIHPGENWQHHWDRIKLGEQAMLDMTRPDMPIWAKMSPFPDQHTATFFSLYLHAFEYTNIEAIVLWVDVNTPALAEAFAAETIKSKDAIMKWWDK</sequence>
<gene>
    <name evidence="1" type="ORF">S01H1_49967</name>
</gene>
<organism evidence="1">
    <name type="scientific">marine sediment metagenome</name>
    <dbReference type="NCBI Taxonomy" id="412755"/>
    <lineage>
        <taxon>unclassified sequences</taxon>
        <taxon>metagenomes</taxon>
        <taxon>ecological metagenomes</taxon>
    </lineage>
</organism>